<dbReference type="EMBL" id="AP024428">
    <property type="protein sequence ID" value="BCR98794.1"/>
    <property type="molecule type" value="Genomic_DNA"/>
</dbReference>
<reference evidence="4" key="2">
    <citation type="submission" date="2021-02" db="EMBL/GenBank/DDBJ databases">
        <title>Aspergillus luchuensis mut. kawachii IFO 4304 genome sequence.</title>
        <authorList>
            <person name="Mori K."/>
            <person name="Kadooka C."/>
            <person name="Goto M."/>
            <person name="Futagami T."/>
        </authorList>
    </citation>
    <scope>NUCLEOTIDE SEQUENCE</scope>
    <source>
        <strain evidence="4">IFO 4308</strain>
    </source>
</reference>
<gene>
    <name evidence="4" type="ORF">AKAW2_40477S</name>
</gene>
<feature type="region of interest" description="Disordered" evidence="1">
    <location>
        <begin position="213"/>
        <end position="238"/>
    </location>
</feature>
<feature type="compositionally biased region" description="Polar residues" evidence="1">
    <location>
        <begin position="345"/>
        <end position="355"/>
    </location>
</feature>
<organism evidence="4 5">
    <name type="scientific">Aspergillus kawachii</name>
    <name type="common">White koji mold</name>
    <name type="synonym">Aspergillus awamori var. kawachi</name>
    <dbReference type="NCBI Taxonomy" id="1069201"/>
    <lineage>
        <taxon>Eukaryota</taxon>
        <taxon>Fungi</taxon>
        <taxon>Dikarya</taxon>
        <taxon>Ascomycota</taxon>
        <taxon>Pezizomycotina</taxon>
        <taxon>Eurotiomycetes</taxon>
        <taxon>Eurotiomycetidae</taxon>
        <taxon>Eurotiales</taxon>
        <taxon>Aspergillaceae</taxon>
        <taxon>Aspergillus</taxon>
        <taxon>Aspergillus subgen. Circumdati</taxon>
    </lineage>
</organism>
<keyword evidence="2" id="KW-1133">Transmembrane helix</keyword>
<dbReference type="Pfam" id="PF26176">
    <property type="entry name" value="zf_C2H2_17_2"/>
    <property type="match status" value="1"/>
</dbReference>
<feature type="compositionally biased region" description="Polar residues" evidence="1">
    <location>
        <begin position="213"/>
        <end position="229"/>
    </location>
</feature>
<dbReference type="InterPro" id="IPR013087">
    <property type="entry name" value="Znf_C2H2_type"/>
</dbReference>
<dbReference type="InterPro" id="IPR059095">
    <property type="entry name" value="Znf_C2H2_17_2nd"/>
</dbReference>
<dbReference type="InterPro" id="IPR059009">
    <property type="entry name" value="Znf_C2H2_17_1st"/>
</dbReference>
<dbReference type="AlphaFoldDB" id="A0A7R7ZZF3"/>
<feature type="region of interest" description="Disordered" evidence="1">
    <location>
        <begin position="502"/>
        <end position="569"/>
    </location>
</feature>
<proteinExistence type="predicted"/>
<feature type="compositionally biased region" description="Polar residues" evidence="1">
    <location>
        <begin position="546"/>
        <end position="569"/>
    </location>
</feature>
<feature type="domain" description="C2H2-type" evidence="3">
    <location>
        <begin position="432"/>
        <end position="460"/>
    </location>
</feature>
<dbReference type="KEGG" id="aluc:AKAW2_40477S"/>
<keyword evidence="5" id="KW-1185">Reference proteome</keyword>
<dbReference type="OrthoDB" id="5062908at2759"/>
<keyword evidence="2" id="KW-0812">Transmembrane</keyword>
<evidence type="ECO:0000256" key="1">
    <source>
        <dbReference type="SAM" id="MobiDB-lite"/>
    </source>
</evidence>
<protein>
    <recommendedName>
        <fullName evidence="3">C2H2-type domain-containing protein</fullName>
    </recommendedName>
</protein>
<dbReference type="GeneID" id="64960116"/>
<reference evidence="4" key="1">
    <citation type="submission" date="2021-01" db="EMBL/GenBank/DDBJ databases">
        <authorList>
            <consortium name="Aspergillus luchuensis mut. kawachii IFO 4304 genome sequencing consortium"/>
            <person name="Kazuki M."/>
            <person name="Futagami T."/>
        </authorList>
    </citation>
    <scope>NUCLEOTIDE SEQUENCE</scope>
    <source>
        <strain evidence="4">IFO 4308</strain>
    </source>
</reference>
<sequence>MDPRCRPSFTFCHCYQQRLGVDVLTLSYFLVLAICFPACLVLEHPHTMSTKIKNDPENMSLSQSSLHTMDHLSQPRQNQMIPGIPNMASRGIQDDELSSQDNFSLCSSTHPNHGTPNDLKGWSLSDVDALDSGAMSKPESPEVQMLSFSFSQQLLPSTVGPSDVMYHHAGSDFSGIQDVTEQNDLDFSHAHDFNHYSSLVDLSAFDNEVYGQNGTQSSCTPDDTLSSHSSHADDGHLAGNEAWNSMNYHGSSMDQYTTGMFQSVPVSPPLSDASNDVSVTSSCSASGYPTFMSHEDAMLKDVTTTPVGSHGINLGAPLFPLTPPLSEQDPNRTIRATKNARRPALQTSMSQTQVKQDPEFFPPLPVKETLRQKAKEGSDLRNPRDHPYYSLPTHSDGKYYCPFANGEKPCNHPPTTQKCAYHKYLDSHLKPYRCKVAACMDAQLQFSSNACLFRHEREAHGFHGHGDNPHLCLFEGCDRSVPGYGFPRRWNLFDHMRRVHDFASSDRHSSPDASPTTGPAKKKETGGRKRRVAGVTGAPTMKRTRSTQSQTNPLKAAQQTSAHHNQRLQNAERNYYNCRSRLLEELTNITPQDSSMHEKVNASLQELITLGLNYRHIEASQAAAQIAHGLPA</sequence>
<feature type="transmembrane region" description="Helical" evidence="2">
    <location>
        <begin position="25"/>
        <end position="42"/>
    </location>
</feature>
<feature type="domain" description="C2H2-type" evidence="3">
    <location>
        <begin position="470"/>
        <end position="500"/>
    </location>
</feature>
<name>A0A7R7ZZF3_ASPKA</name>
<evidence type="ECO:0000313" key="5">
    <source>
        <dbReference type="Proteomes" id="UP000661280"/>
    </source>
</evidence>
<feature type="region of interest" description="Disordered" evidence="1">
    <location>
        <begin position="339"/>
        <end position="363"/>
    </location>
</feature>
<dbReference type="SMART" id="SM00355">
    <property type="entry name" value="ZnF_C2H2"/>
    <property type="match status" value="2"/>
</dbReference>
<evidence type="ECO:0000313" key="4">
    <source>
        <dbReference type="EMBL" id="BCR98794.1"/>
    </source>
</evidence>
<keyword evidence="2" id="KW-0472">Membrane</keyword>
<dbReference type="Gene3D" id="3.30.160.60">
    <property type="entry name" value="Classic Zinc Finger"/>
    <property type="match status" value="1"/>
</dbReference>
<accession>A0A7R7ZZF3</accession>
<dbReference type="Pfam" id="PF26177">
    <property type="entry name" value="zf_C2H2_17_1st"/>
    <property type="match status" value="1"/>
</dbReference>
<evidence type="ECO:0000259" key="3">
    <source>
        <dbReference type="SMART" id="SM00355"/>
    </source>
</evidence>
<dbReference type="Proteomes" id="UP000661280">
    <property type="component" value="Chromosome 4"/>
</dbReference>
<dbReference type="RefSeq" id="XP_041542557.1">
    <property type="nucleotide sequence ID" value="XM_041688809.1"/>
</dbReference>
<evidence type="ECO:0000256" key="2">
    <source>
        <dbReference type="SAM" id="Phobius"/>
    </source>
</evidence>